<gene>
    <name evidence="1" type="ORF">OJ253_352</name>
</gene>
<protein>
    <submittedName>
        <fullName evidence="1">Uncharacterized protein</fullName>
    </submittedName>
</protein>
<dbReference type="Proteomes" id="UP001067231">
    <property type="component" value="Unassembled WGS sequence"/>
</dbReference>
<dbReference type="OrthoDB" id="338819at2759"/>
<reference evidence="1" key="1">
    <citation type="submission" date="2022-10" db="EMBL/GenBank/DDBJ databases">
        <title>Adaptive evolution leads to modifications in subtelomeric GC content in a zoonotic Cryptosporidium species.</title>
        <authorList>
            <person name="Li J."/>
            <person name="Feng Y."/>
            <person name="Xiao L."/>
        </authorList>
    </citation>
    <scope>NUCLEOTIDE SEQUENCE</scope>
    <source>
        <strain evidence="1">33844</strain>
    </source>
</reference>
<name>A0A9D5DJQ5_9CRYT</name>
<organism evidence="1">
    <name type="scientific">Cryptosporidium canis</name>
    <dbReference type="NCBI Taxonomy" id="195482"/>
    <lineage>
        <taxon>Eukaryota</taxon>
        <taxon>Sar</taxon>
        <taxon>Alveolata</taxon>
        <taxon>Apicomplexa</taxon>
        <taxon>Conoidasida</taxon>
        <taxon>Coccidia</taxon>
        <taxon>Eucoccidiorida</taxon>
        <taxon>Eimeriorina</taxon>
        <taxon>Cryptosporidiidae</taxon>
        <taxon>Cryptosporidium</taxon>
    </lineage>
</organism>
<proteinExistence type="predicted"/>
<evidence type="ECO:0000313" key="1">
    <source>
        <dbReference type="EMBL" id="KAJ1613115.1"/>
    </source>
</evidence>
<dbReference type="EMBL" id="JAPCXC010000004">
    <property type="protein sequence ID" value="KAJ1613115.1"/>
    <property type="molecule type" value="Genomic_DNA"/>
</dbReference>
<accession>A0A9D5DJQ5</accession>
<dbReference type="AlphaFoldDB" id="A0A9D5DJQ5"/>
<sequence length="725" mass="82835">MYQSEKHVFKNMLKGWFSETCISDFPEIQRLILEFSFSLETFRKLAQVNSEGLDVYRSVQRRALECIRALNKLEHQTWMNSDSKTWISWLLMKRNDTKDDALTLVPLDSEIIMNILFKHRKLYPISYKTRIINDSTGEPFLSVELSAISLASQNHCKEDPAKPFSSIYDMLSSKSLVYGVDLVFGQRIEQFDVNRDTGGGEIIISVQPNHVFDILSHKGFLEYFNSAVFGTKRKFVLGDWSGYFMDGIKKEMFGRIMKSPLFGLKSYEKASLRPIFPFVSLLITSNFCKNRGSGLNHLTDKSALYGVCISLLEEFSQNACNDFNSSQMVENAIQYNCPTLAFFFDSSFLVEETFQLIIDSVSDRRKLHFLGNNLEPLEELCETNQLDLIWEDQNENSPFFKSSYASKHRPPWRTSIDNIINVMKEKQSQIISRQPSISFNHQPLRNDVGYLRRIDSSFVDLNGSLGIQDESDYNNIYEYENIHGNGFSSGVSSESEQNQIESPSLVTSGFVMGVRCLPVSTAVTSLGSIIGNVNLSRSGSMNRTRGSALAGNQHQRLSIPCSDRTGRLSSCPTFSSIATSWGTPVPITRTIPIDDILGRKRDSIRSSAEPERIDQNELVLSEIRLRYNFDSDENEFIQQENRQSEDQDKTAEFGNCVEYDNEQDQDNMELQQKELEQVSSSLENIKIGDSEASLLAKETLKSWKYVNYDFDEELEVFSEEYENEE</sequence>
<comment type="caution">
    <text evidence="1">The sequence shown here is derived from an EMBL/GenBank/DDBJ whole genome shotgun (WGS) entry which is preliminary data.</text>
</comment>